<accession>A0A6C1EC08</accession>
<dbReference type="EMBL" id="CP049009">
    <property type="protein sequence ID" value="QID86896.1"/>
    <property type="molecule type" value="Genomic_DNA"/>
</dbReference>
<feature type="compositionally biased region" description="Basic and acidic residues" evidence="1">
    <location>
        <begin position="109"/>
        <end position="118"/>
    </location>
</feature>
<dbReference type="OrthoDB" id="4042055at2759"/>
<feature type="region of interest" description="Disordered" evidence="1">
    <location>
        <begin position="434"/>
        <end position="454"/>
    </location>
</feature>
<evidence type="ECO:0000313" key="2">
    <source>
        <dbReference type="EMBL" id="QID86896.1"/>
    </source>
</evidence>
<organism evidence="2 3">
    <name type="scientific">Saccharomyces pastorianus</name>
    <name type="common">Lager yeast</name>
    <name type="synonym">Saccharomyces cerevisiae x Saccharomyces eubayanus</name>
    <dbReference type="NCBI Taxonomy" id="27292"/>
    <lineage>
        <taxon>Eukaryota</taxon>
        <taxon>Fungi</taxon>
        <taxon>Dikarya</taxon>
        <taxon>Ascomycota</taxon>
        <taxon>Saccharomycotina</taxon>
        <taxon>Saccharomycetes</taxon>
        <taxon>Saccharomycetales</taxon>
        <taxon>Saccharomycetaceae</taxon>
        <taxon>Saccharomyces</taxon>
    </lineage>
</organism>
<proteinExistence type="predicted"/>
<dbReference type="Proteomes" id="UP000501346">
    <property type="component" value="Chromosome SeXII"/>
</dbReference>
<feature type="compositionally biased region" description="Polar residues" evidence="1">
    <location>
        <begin position="440"/>
        <end position="450"/>
    </location>
</feature>
<name>A0A6C1EC08_SACPS</name>
<feature type="region of interest" description="Disordered" evidence="1">
    <location>
        <begin position="93"/>
        <end position="118"/>
    </location>
</feature>
<evidence type="ECO:0000256" key="1">
    <source>
        <dbReference type="SAM" id="MobiDB-lite"/>
    </source>
</evidence>
<gene>
    <name evidence="2" type="ORF">GRS66_009547</name>
</gene>
<feature type="compositionally biased region" description="Polar residues" evidence="1">
    <location>
        <begin position="95"/>
        <end position="108"/>
    </location>
</feature>
<dbReference type="AlphaFoldDB" id="A0A6C1EC08"/>
<keyword evidence="3" id="KW-1185">Reference proteome</keyword>
<sequence>MFHKKVNPNFNLKRNFFLPLEHDCSSRGSRIPREDPSPEASSSFFPLHDTLFTSEDSSITPKSNLVHYVVIETVENRNFAHTAQTDFPKKEGTWISIQRDGSSNSNRTTDSRDENDESKKSYCKEYLHHSKKFSSSKKKNNLESIRLSKTSFTLNLEDEDVVECDFNDKVPCCIDLLSGATLEKSSLTLNELNIKMFDTLHRFRVSKDNPEEKLVEMILPNCVTLLDIFDESELSSSCCDDIFESSTFLNTIEHIVHDIWVETLTENLTLFPIFNSYLELYKDRYMICKVKDRRTSTNIVEILESFKHFPTSVLETFRLGIKSTGKDLWHTESAIMNYIIFNRTFCTIILEIRKCFILIIRFMHSADLLRIFSNQVFLSFIDVLVKIVFECQIPQLFLGINEVVELWLQGDETGREQLLRAWCDAIVGSTNAVESRDTPNLESESFTSSTDEGEDSLKFNKWDVIEPFIDNIRAACSRQQLQSAKLQQ</sequence>
<protein>
    <submittedName>
        <fullName evidence="2">Uncharacterized protein</fullName>
    </submittedName>
</protein>
<reference evidence="2 3" key="1">
    <citation type="journal article" date="2019" name="BMC Genomics">
        <title>Chromosome level assembly and comparative genome analysis confirm lager-brewing yeasts originated from a single hybridization.</title>
        <authorList>
            <person name="Salazar A.N."/>
            <person name="Gorter de Vries A.R."/>
            <person name="van den Broek M."/>
            <person name="Brouwers N."/>
            <person name="de la Torre Cortes P."/>
            <person name="Kuijpers N.G.A."/>
            <person name="Daran J.G."/>
            <person name="Abeel T."/>
        </authorList>
    </citation>
    <scope>NUCLEOTIDE SEQUENCE [LARGE SCALE GENOMIC DNA]</scope>
    <source>
        <strain evidence="2 3">CBS 1483</strain>
    </source>
</reference>
<evidence type="ECO:0000313" key="3">
    <source>
        <dbReference type="Proteomes" id="UP000501346"/>
    </source>
</evidence>